<dbReference type="NCBIfam" id="NF033746">
    <property type="entry name" value="class_D_sortase"/>
    <property type="match status" value="1"/>
</dbReference>
<dbReference type="InterPro" id="IPR041999">
    <property type="entry name" value="Sortase_D_1"/>
</dbReference>
<name>A0AAX2A3Q4_9BACL</name>
<dbReference type="GO" id="GO:0016787">
    <property type="term" value="F:hydrolase activity"/>
    <property type="evidence" value="ECO:0007669"/>
    <property type="project" value="UniProtKB-KW"/>
</dbReference>
<proteinExistence type="predicted"/>
<dbReference type="Gene3D" id="2.40.260.10">
    <property type="entry name" value="Sortase"/>
    <property type="match status" value="1"/>
</dbReference>
<dbReference type="Pfam" id="PF04203">
    <property type="entry name" value="Sortase"/>
    <property type="match status" value="1"/>
</dbReference>
<dbReference type="CDD" id="cd05828">
    <property type="entry name" value="Sortase_D_1"/>
    <property type="match status" value="1"/>
</dbReference>
<accession>A0AAX2A3Q4</accession>
<organism evidence="3 4">
    <name type="scientific">Anoxybacillus flavithermus</name>
    <dbReference type="NCBI Taxonomy" id="33934"/>
    <lineage>
        <taxon>Bacteria</taxon>
        <taxon>Bacillati</taxon>
        <taxon>Bacillota</taxon>
        <taxon>Bacilli</taxon>
        <taxon>Bacillales</taxon>
        <taxon>Anoxybacillaceae</taxon>
        <taxon>Anoxybacillus</taxon>
    </lineage>
</organism>
<keyword evidence="1" id="KW-0378">Hydrolase</keyword>
<protein>
    <submittedName>
        <fullName evidence="3">Class D sortase</fullName>
    </submittedName>
</protein>
<dbReference type="SUPFAM" id="SSF63817">
    <property type="entry name" value="Sortase"/>
    <property type="match status" value="1"/>
</dbReference>
<evidence type="ECO:0000256" key="1">
    <source>
        <dbReference type="ARBA" id="ARBA00022801"/>
    </source>
</evidence>
<dbReference type="RefSeq" id="WP_128356501.1">
    <property type="nucleotide sequence ID" value="NZ_JABJVC010000010.1"/>
</dbReference>
<dbReference type="NCBIfam" id="TIGR01076">
    <property type="entry name" value="sortase_fam"/>
    <property type="match status" value="1"/>
</dbReference>
<dbReference type="InterPro" id="IPR053525">
    <property type="entry name" value="Sortase_D"/>
</dbReference>
<comment type="caution">
    <text evidence="3">The sequence shown here is derived from an EMBL/GenBank/DDBJ whole genome shotgun (WGS) entry which is preliminary data.</text>
</comment>
<dbReference type="InterPro" id="IPR005754">
    <property type="entry name" value="Sortase"/>
</dbReference>
<feature type="active site" description="Acyl-thioester intermediate" evidence="2">
    <location>
        <position position="152"/>
    </location>
</feature>
<dbReference type="InterPro" id="IPR023365">
    <property type="entry name" value="Sortase_dom-sf"/>
</dbReference>
<reference evidence="3 4" key="1">
    <citation type="submission" date="2019-01" db="EMBL/GenBank/DDBJ databases">
        <title>Anoxybacillus flavithermus in powdered infant formula.</title>
        <authorList>
            <person name="Rhee M.S."/>
            <person name="Choi I.-G."/>
            <person name="Cho T.J."/>
            <person name="Park B."/>
        </authorList>
    </citation>
    <scope>NUCLEOTIDE SEQUENCE [LARGE SCALE GENOMIC DNA]</scope>
    <source>
        <strain evidence="3 4">FHS-PPAM212</strain>
    </source>
</reference>
<evidence type="ECO:0000256" key="2">
    <source>
        <dbReference type="PIRSR" id="PIRSR605754-1"/>
    </source>
</evidence>
<dbReference type="Proteomes" id="UP000286434">
    <property type="component" value="Unassembled WGS sequence"/>
</dbReference>
<dbReference type="EMBL" id="SBBW01000006">
    <property type="protein sequence ID" value="RWU15282.1"/>
    <property type="molecule type" value="Genomic_DNA"/>
</dbReference>
<sequence length="175" mass="19663">MEEGKTMRAVAIACFLFSASFIWTNAFGWYKAYEAVKRSDQPTVQQGDVIGTLFMPKLNISMPIYEGLQQLNKGVALDERSALPGKGNHTILAGHRDTVFRQLGDIQRGDELVIRTNDQTWTYVVQHIRIVKPDDKTVLVPKAHPTLTLITCYPFRWIGDAPNRYVVIAKQKGAG</sequence>
<evidence type="ECO:0000313" key="4">
    <source>
        <dbReference type="Proteomes" id="UP000286434"/>
    </source>
</evidence>
<evidence type="ECO:0000313" key="3">
    <source>
        <dbReference type="EMBL" id="RWU15282.1"/>
    </source>
</evidence>
<gene>
    <name evidence="3" type="ORF">EA138_02935</name>
</gene>
<feature type="active site" description="Proton donor/acceptor" evidence="2">
    <location>
        <position position="95"/>
    </location>
</feature>
<dbReference type="AlphaFoldDB" id="A0AAX2A3Q4"/>